<name>A0A8X7CJP5_9ARAC</name>
<organism evidence="1 2">
    <name type="scientific">Trichonephila inaurata madagascariensis</name>
    <dbReference type="NCBI Taxonomy" id="2747483"/>
    <lineage>
        <taxon>Eukaryota</taxon>
        <taxon>Metazoa</taxon>
        <taxon>Ecdysozoa</taxon>
        <taxon>Arthropoda</taxon>
        <taxon>Chelicerata</taxon>
        <taxon>Arachnida</taxon>
        <taxon>Araneae</taxon>
        <taxon>Araneomorphae</taxon>
        <taxon>Entelegynae</taxon>
        <taxon>Araneoidea</taxon>
        <taxon>Nephilidae</taxon>
        <taxon>Trichonephila</taxon>
        <taxon>Trichonephila inaurata</taxon>
    </lineage>
</organism>
<accession>A0A8X7CJP5</accession>
<dbReference type="Proteomes" id="UP000886998">
    <property type="component" value="Unassembled WGS sequence"/>
</dbReference>
<keyword evidence="2" id="KW-1185">Reference proteome</keyword>
<comment type="caution">
    <text evidence="1">The sequence shown here is derived from an EMBL/GenBank/DDBJ whole genome shotgun (WGS) entry which is preliminary data.</text>
</comment>
<sequence>MNCRFSPRNENEILSFCFYRCQQVVKRFHWPEAVTYFNRCYELSIELFQKQPRVTYWSVAATLDYYRLKISQEDRFVNDLLYVATKNAIFANVIPVLTPSDQVCSIKEGYVF</sequence>
<evidence type="ECO:0000313" key="2">
    <source>
        <dbReference type="Proteomes" id="UP000886998"/>
    </source>
</evidence>
<dbReference type="OrthoDB" id="6435145at2759"/>
<proteinExistence type="predicted"/>
<dbReference type="EMBL" id="BMAV01017780">
    <property type="protein sequence ID" value="GFY69741.1"/>
    <property type="molecule type" value="Genomic_DNA"/>
</dbReference>
<evidence type="ECO:0000313" key="1">
    <source>
        <dbReference type="EMBL" id="GFY69741.1"/>
    </source>
</evidence>
<reference evidence="1" key="1">
    <citation type="submission" date="2020-08" db="EMBL/GenBank/DDBJ databases">
        <title>Multicomponent nature underlies the extraordinary mechanical properties of spider dragline silk.</title>
        <authorList>
            <person name="Kono N."/>
            <person name="Nakamura H."/>
            <person name="Mori M."/>
            <person name="Yoshida Y."/>
            <person name="Ohtoshi R."/>
            <person name="Malay A.D."/>
            <person name="Moran D.A.P."/>
            <person name="Tomita M."/>
            <person name="Numata K."/>
            <person name="Arakawa K."/>
        </authorList>
    </citation>
    <scope>NUCLEOTIDE SEQUENCE</scope>
</reference>
<dbReference type="AlphaFoldDB" id="A0A8X7CJP5"/>
<protein>
    <submittedName>
        <fullName evidence="1">Uncharacterized protein</fullName>
    </submittedName>
</protein>
<gene>
    <name evidence="1" type="ORF">TNIN_256501</name>
</gene>